<sequence>MSDPAGSGANCQLNPIENIKDCDNTCPSTLLDNSNAKPCKTQRGWRRLVRNFTPSWFSVNMGTGITSILLHNLPYNGRWLQYVSYIIFALNVLLFVIFLAISVVRYTLYPRIWAAMIRHPTQSLFLGTFPMGLATIINMMAFVCVPSWGGQWWKVTWAIWWIDATVSVACCFSLPFILMTKHHNTISSITGAWLLPIVSTIVAAASGAIVAEVIPHDDEKLITLIVSYVLWATGVPLAMCVITLYLLRLTTNSLPPKAVIVSSFLPLGPLGQGSFGIMTMGKVAREVFPRQHSLPAVQNAGEILYVMGFLIGIIMWGFGLIWLTFAAATILHSKKFPFNMGWWGFTFPLGVFTVATTTLGTELPSAFFRILGTIFSLTVTALWIMVAIGTLIRAYTGEIFVAPCLKDVEDKVKDSQHKLGEQHGTKQNI</sequence>
<evidence type="ECO:0000256" key="2">
    <source>
        <dbReference type="ARBA" id="ARBA00008566"/>
    </source>
</evidence>
<accession>A0A6A6BZ03</accession>
<dbReference type="PANTHER" id="PTHR31686:SF1">
    <property type="entry name" value="SULFITE EFFLUX PUMP SSU1"/>
    <property type="match status" value="1"/>
</dbReference>
<feature type="transmembrane region" description="Helical" evidence="10">
    <location>
        <begin position="340"/>
        <end position="360"/>
    </location>
</feature>
<evidence type="ECO:0000256" key="4">
    <source>
        <dbReference type="ARBA" id="ARBA00022475"/>
    </source>
</evidence>
<evidence type="ECO:0000256" key="10">
    <source>
        <dbReference type="SAM" id="Phobius"/>
    </source>
</evidence>
<keyword evidence="5 10" id="KW-0812">Transmembrane</keyword>
<dbReference type="FunFam" id="1.50.10.150:FF:000004">
    <property type="entry name" value="Malic acid transporter"/>
    <property type="match status" value="1"/>
</dbReference>
<dbReference type="OrthoDB" id="1099at2759"/>
<dbReference type="AlphaFoldDB" id="A0A6A6BZ03"/>
<feature type="transmembrane region" description="Helical" evidence="10">
    <location>
        <begin position="82"/>
        <end position="104"/>
    </location>
</feature>
<dbReference type="Proteomes" id="UP000799537">
    <property type="component" value="Unassembled WGS sequence"/>
</dbReference>
<name>A0A6A6BZ03_ZASCE</name>
<keyword evidence="12" id="KW-1185">Reference proteome</keyword>
<feature type="transmembrane region" description="Helical" evidence="10">
    <location>
        <begin position="221"/>
        <end position="247"/>
    </location>
</feature>
<comment type="subcellular location">
    <subcellularLocation>
        <location evidence="1">Cell membrane</location>
        <topology evidence="1">Multi-pass membrane protein</topology>
    </subcellularLocation>
</comment>
<proteinExistence type="inferred from homology"/>
<evidence type="ECO:0000256" key="5">
    <source>
        <dbReference type="ARBA" id="ARBA00022692"/>
    </source>
</evidence>
<keyword evidence="7 10" id="KW-0472">Membrane</keyword>
<feature type="transmembrane region" description="Helical" evidence="10">
    <location>
        <begin position="124"/>
        <end position="148"/>
    </location>
</feature>
<reference evidence="11" key="1">
    <citation type="journal article" date="2020" name="Stud. Mycol.">
        <title>101 Dothideomycetes genomes: a test case for predicting lifestyles and emergence of pathogens.</title>
        <authorList>
            <person name="Haridas S."/>
            <person name="Albert R."/>
            <person name="Binder M."/>
            <person name="Bloem J."/>
            <person name="Labutti K."/>
            <person name="Salamov A."/>
            <person name="Andreopoulos B."/>
            <person name="Baker S."/>
            <person name="Barry K."/>
            <person name="Bills G."/>
            <person name="Bluhm B."/>
            <person name="Cannon C."/>
            <person name="Castanera R."/>
            <person name="Culley D."/>
            <person name="Daum C."/>
            <person name="Ezra D."/>
            <person name="Gonzalez J."/>
            <person name="Henrissat B."/>
            <person name="Kuo A."/>
            <person name="Liang C."/>
            <person name="Lipzen A."/>
            <person name="Lutzoni F."/>
            <person name="Magnuson J."/>
            <person name="Mondo S."/>
            <person name="Nolan M."/>
            <person name="Ohm R."/>
            <person name="Pangilinan J."/>
            <person name="Park H.-J."/>
            <person name="Ramirez L."/>
            <person name="Alfaro M."/>
            <person name="Sun H."/>
            <person name="Tritt A."/>
            <person name="Yoshinaga Y."/>
            <person name="Zwiers L.-H."/>
            <person name="Turgeon B."/>
            <person name="Goodwin S."/>
            <person name="Spatafora J."/>
            <person name="Crous P."/>
            <person name="Grigoriev I."/>
        </authorList>
    </citation>
    <scope>NUCLEOTIDE SEQUENCE</scope>
    <source>
        <strain evidence="11">ATCC 36951</strain>
    </source>
</reference>
<dbReference type="EMBL" id="ML993649">
    <property type="protein sequence ID" value="KAF2158759.1"/>
    <property type="molecule type" value="Genomic_DNA"/>
</dbReference>
<dbReference type="InterPro" id="IPR038665">
    <property type="entry name" value="Voltage-dep_anion_channel_sf"/>
</dbReference>
<keyword evidence="3" id="KW-0813">Transport</keyword>
<evidence type="ECO:0000256" key="9">
    <source>
        <dbReference type="ARBA" id="ARBA00072906"/>
    </source>
</evidence>
<evidence type="ECO:0000313" key="12">
    <source>
        <dbReference type="Proteomes" id="UP000799537"/>
    </source>
</evidence>
<dbReference type="GeneID" id="54567992"/>
<evidence type="ECO:0000256" key="7">
    <source>
        <dbReference type="ARBA" id="ARBA00023136"/>
    </source>
</evidence>
<dbReference type="GO" id="GO:0000319">
    <property type="term" value="F:sulfite transmembrane transporter activity"/>
    <property type="evidence" value="ECO:0007669"/>
    <property type="project" value="TreeGrafter"/>
</dbReference>
<evidence type="ECO:0000256" key="3">
    <source>
        <dbReference type="ARBA" id="ARBA00022448"/>
    </source>
</evidence>
<dbReference type="Gene3D" id="1.50.10.150">
    <property type="entry name" value="Voltage-dependent anion channel"/>
    <property type="match status" value="1"/>
</dbReference>
<organism evidence="11 12">
    <name type="scientific">Zasmidium cellare ATCC 36951</name>
    <dbReference type="NCBI Taxonomy" id="1080233"/>
    <lineage>
        <taxon>Eukaryota</taxon>
        <taxon>Fungi</taxon>
        <taxon>Dikarya</taxon>
        <taxon>Ascomycota</taxon>
        <taxon>Pezizomycotina</taxon>
        <taxon>Dothideomycetes</taxon>
        <taxon>Dothideomycetidae</taxon>
        <taxon>Mycosphaerellales</taxon>
        <taxon>Mycosphaerellaceae</taxon>
        <taxon>Zasmidium</taxon>
    </lineage>
</organism>
<keyword evidence="4" id="KW-1003">Cell membrane</keyword>
<dbReference type="RefSeq" id="XP_033659648.1">
    <property type="nucleotide sequence ID" value="XM_033814720.1"/>
</dbReference>
<evidence type="ECO:0000256" key="8">
    <source>
        <dbReference type="ARBA" id="ARBA00056100"/>
    </source>
</evidence>
<feature type="transmembrane region" description="Helical" evidence="10">
    <location>
        <begin position="192"/>
        <end position="215"/>
    </location>
</feature>
<dbReference type="InterPro" id="IPR051629">
    <property type="entry name" value="Sulfite_efflux_TDT"/>
</dbReference>
<comment type="function">
    <text evidence="8">Sulphite efflux pump required for the secretion of sulphite as a reducing agent. In the presence of sulphite, cystine in keratin is directly cleaved to cysteine and S-sulphocysteine, and thereby, reduced proteins become accessible to hydrolysis by a variety of secreted endo- and exoproteases. Excretion of sulphite mediated by an efflux pump also represents a detoxification pathway for dermatophytes during infection of the epidermal stratum corneum, hair and nails, which are rich in cysteine.</text>
</comment>
<feature type="transmembrane region" description="Helical" evidence="10">
    <location>
        <begin position="160"/>
        <end position="180"/>
    </location>
</feature>
<evidence type="ECO:0000256" key="6">
    <source>
        <dbReference type="ARBA" id="ARBA00022989"/>
    </source>
</evidence>
<feature type="transmembrane region" description="Helical" evidence="10">
    <location>
        <begin position="259"/>
        <end position="283"/>
    </location>
</feature>
<protein>
    <recommendedName>
        <fullName evidence="9">Sulfite efflux pump SSU1</fullName>
    </recommendedName>
</protein>
<gene>
    <name evidence="11" type="ORF">M409DRAFT_61349</name>
</gene>
<dbReference type="GO" id="GO:0005886">
    <property type="term" value="C:plasma membrane"/>
    <property type="evidence" value="ECO:0007669"/>
    <property type="project" value="UniProtKB-SubCell"/>
</dbReference>
<dbReference type="PANTHER" id="PTHR31686">
    <property type="match status" value="1"/>
</dbReference>
<evidence type="ECO:0000256" key="1">
    <source>
        <dbReference type="ARBA" id="ARBA00004651"/>
    </source>
</evidence>
<feature type="transmembrane region" description="Helical" evidence="10">
    <location>
        <begin position="303"/>
        <end position="328"/>
    </location>
</feature>
<feature type="transmembrane region" description="Helical" evidence="10">
    <location>
        <begin position="366"/>
        <end position="392"/>
    </location>
</feature>
<comment type="similarity">
    <text evidence="2">Belongs to the tellurite-resistance/dicarboxylate transporter (TDT) family.</text>
</comment>
<feature type="transmembrane region" description="Helical" evidence="10">
    <location>
        <begin position="52"/>
        <end position="70"/>
    </location>
</feature>
<dbReference type="Pfam" id="PF03595">
    <property type="entry name" value="SLAC1"/>
    <property type="match status" value="1"/>
</dbReference>
<keyword evidence="6 10" id="KW-1133">Transmembrane helix</keyword>
<dbReference type="CDD" id="cd09318">
    <property type="entry name" value="TDT_SSU1"/>
    <property type="match status" value="1"/>
</dbReference>
<dbReference type="InterPro" id="IPR004695">
    <property type="entry name" value="SLAC1/Mae1/Ssu1/TehA"/>
</dbReference>
<evidence type="ECO:0000313" key="11">
    <source>
        <dbReference type="EMBL" id="KAF2158759.1"/>
    </source>
</evidence>